<dbReference type="AlphaFoldDB" id="A0AAV4YC43"/>
<sequence>MPSCFIKKRKLITSVESYKRPKHEDDSERYRCLEFCGNVNNWYLSQEIRSRTIPARGKFDTIRYVNIPRIESVSYLTGIANGLNTINNFGPGIRAGGIGCIEYNENFQCNGQE</sequence>
<evidence type="ECO:0000313" key="1">
    <source>
        <dbReference type="EMBL" id="GIZ04873.1"/>
    </source>
</evidence>
<dbReference type="Proteomes" id="UP001054945">
    <property type="component" value="Unassembled WGS sequence"/>
</dbReference>
<organism evidence="1 2">
    <name type="scientific">Caerostris extrusa</name>
    <name type="common">Bark spider</name>
    <name type="synonym">Caerostris bankana</name>
    <dbReference type="NCBI Taxonomy" id="172846"/>
    <lineage>
        <taxon>Eukaryota</taxon>
        <taxon>Metazoa</taxon>
        <taxon>Ecdysozoa</taxon>
        <taxon>Arthropoda</taxon>
        <taxon>Chelicerata</taxon>
        <taxon>Arachnida</taxon>
        <taxon>Araneae</taxon>
        <taxon>Araneomorphae</taxon>
        <taxon>Entelegynae</taxon>
        <taxon>Araneoidea</taxon>
        <taxon>Araneidae</taxon>
        <taxon>Caerostris</taxon>
    </lineage>
</organism>
<keyword evidence="2" id="KW-1185">Reference proteome</keyword>
<protein>
    <submittedName>
        <fullName evidence="1">Uncharacterized protein</fullName>
    </submittedName>
</protein>
<comment type="caution">
    <text evidence="1">The sequence shown here is derived from an EMBL/GenBank/DDBJ whole genome shotgun (WGS) entry which is preliminary data.</text>
</comment>
<dbReference type="EMBL" id="BPLR01019161">
    <property type="protein sequence ID" value="GIZ04873.1"/>
    <property type="molecule type" value="Genomic_DNA"/>
</dbReference>
<gene>
    <name evidence="1" type="ORF">CEXT_438771</name>
</gene>
<name>A0AAV4YC43_CAEEX</name>
<proteinExistence type="predicted"/>
<evidence type="ECO:0000313" key="2">
    <source>
        <dbReference type="Proteomes" id="UP001054945"/>
    </source>
</evidence>
<reference evidence="1 2" key="1">
    <citation type="submission" date="2021-06" db="EMBL/GenBank/DDBJ databases">
        <title>Caerostris extrusa draft genome.</title>
        <authorList>
            <person name="Kono N."/>
            <person name="Arakawa K."/>
        </authorList>
    </citation>
    <scope>NUCLEOTIDE SEQUENCE [LARGE SCALE GENOMIC DNA]</scope>
</reference>
<accession>A0AAV4YC43</accession>